<proteinExistence type="inferred from homology"/>
<evidence type="ECO:0000256" key="2">
    <source>
        <dbReference type="SAM" id="Phobius"/>
    </source>
</evidence>
<organism evidence="4 5">
    <name type="scientific">Mesonia ostreae</name>
    <dbReference type="NCBI Taxonomy" id="861110"/>
    <lineage>
        <taxon>Bacteria</taxon>
        <taxon>Pseudomonadati</taxon>
        <taxon>Bacteroidota</taxon>
        <taxon>Flavobacteriia</taxon>
        <taxon>Flavobacteriales</taxon>
        <taxon>Flavobacteriaceae</taxon>
        <taxon>Mesonia</taxon>
    </lineage>
</organism>
<dbReference type="Pfam" id="PF02397">
    <property type="entry name" value="Bac_transf"/>
    <property type="match status" value="1"/>
</dbReference>
<comment type="similarity">
    <text evidence="1">Belongs to the bacterial sugar transferase family.</text>
</comment>
<evidence type="ECO:0000259" key="3">
    <source>
        <dbReference type="Pfam" id="PF02397"/>
    </source>
</evidence>
<dbReference type="InterPro" id="IPR003362">
    <property type="entry name" value="Bact_transf"/>
</dbReference>
<gene>
    <name evidence="4" type="ORF">RLT85_05240</name>
</gene>
<protein>
    <submittedName>
        <fullName evidence="4">Sugar transferase</fullName>
        <ecNumber evidence="4">2.7.8.-</ecNumber>
    </submittedName>
</protein>
<reference evidence="5" key="1">
    <citation type="submission" date="2023-07" db="EMBL/GenBank/DDBJ databases">
        <title>Isolating and identifying novel microbial strains from the Mariana Trench.</title>
        <authorList>
            <person name="Fu H."/>
        </authorList>
    </citation>
    <scope>NUCLEOTIDE SEQUENCE [LARGE SCALE GENOMIC DNA]</scope>
    <source>
        <strain evidence="5">T-y2</strain>
    </source>
</reference>
<feature type="transmembrane region" description="Helical" evidence="2">
    <location>
        <begin position="12"/>
        <end position="35"/>
    </location>
</feature>
<feature type="domain" description="Bacterial sugar transferase" evidence="3">
    <location>
        <begin position="9"/>
        <end position="197"/>
    </location>
</feature>
<dbReference type="RefSeq" id="WP_311400986.1">
    <property type="nucleotide sequence ID" value="NZ_JAVRBG010000004.1"/>
</dbReference>
<sequence length="198" mass="22627">MTTQERFFKRSFDIIISVMAIISLLPIILIGFFVATASTKASGVYAPYRIGQNGIPFKIYKLRSMHLSVSNKNTVTTLNDPRITKAGRWLRKFKIDELPQLWNVVKGDMSLVGPRPDVQGFADELKGEDRIILSVKPGITGLATLKFKEEEVLLAQQENPISYNREVIWPQKIRLNKQYVENYSFALDLKILFRTFAT</sequence>
<dbReference type="Proteomes" id="UP001182991">
    <property type="component" value="Unassembled WGS sequence"/>
</dbReference>
<name>A0ABU2KH46_9FLAO</name>
<keyword evidence="2" id="KW-0812">Transmembrane</keyword>
<evidence type="ECO:0000313" key="5">
    <source>
        <dbReference type="Proteomes" id="UP001182991"/>
    </source>
</evidence>
<evidence type="ECO:0000313" key="4">
    <source>
        <dbReference type="EMBL" id="MDT0294031.1"/>
    </source>
</evidence>
<accession>A0ABU2KH46</accession>
<dbReference type="EC" id="2.7.8.-" evidence="4"/>
<dbReference type="PANTHER" id="PTHR30576:SF20">
    <property type="entry name" value="QUINOVOSAMINEPHOSPHOTRANSFERAE-RELATED"/>
    <property type="match status" value="1"/>
</dbReference>
<keyword evidence="2" id="KW-0472">Membrane</keyword>
<dbReference type="EMBL" id="JAVRBG010000004">
    <property type="protein sequence ID" value="MDT0294031.1"/>
    <property type="molecule type" value="Genomic_DNA"/>
</dbReference>
<dbReference type="GO" id="GO:0016740">
    <property type="term" value="F:transferase activity"/>
    <property type="evidence" value="ECO:0007669"/>
    <property type="project" value="UniProtKB-KW"/>
</dbReference>
<keyword evidence="4" id="KW-0808">Transferase</keyword>
<keyword evidence="2" id="KW-1133">Transmembrane helix</keyword>
<keyword evidence="5" id="KW-1185">Reference proteome</keyword>
<comment type="caution">
    <text evidence="4">The sequence shown here is derived from an EMBL/GenBank/DDBJ whole genome shotgun (WGS) entry which is preliminary data.</text>
</comment>
<evidence type="ECO:0000256" key="1">
    <source>
        <dbReference type="ARBA" id="ARBA00006464"/>
    </source>
</evidence>
<dbReference type="PANTHER" id="PTHR30576">
    <property type="entry name" value="COLANIC BIOSYNTHESIS UDP-GLUCOSE LIPID CARRIER TRANSFERASE"/>
    <property type="match status" value="1"/>
</dbReference>